<name>A0A411BFD5_9CAUD</name>
<proteinExistence type="predicted"/>
<evidence type="ECO:0000256" key="1">
    <source>
        <dbReference type="SAM" id="MobiDB-lite"/>
    </source>
</evidence>
<keyword evidence="3" id="KW-1185">Reference proteome</keyword>
<dbReference type="EMBL" id="MH791410">
    <property type="protein sequence ID" value="QAY00264.1"/>
    <property type="molecule type" value="Genomic_DNA"/>
</dbReference>
<gene>
    <name evidence="2" type="ORF">Seszw_54</name>
</gene>
<evidence type="ECO:0000313" key="2">
    <source>
        <dbReference type="EMBL" id="QAY00264.1"/>
    </source>
</evidence>
<organism evidence="2 3">
    <name type="scientific">Salmonella phage Seszw_1</name>
    <dbReference type="NCBI Taxonomy" id="2479482"/>
    <lineage>
        <taxon>Viruses</taxon>
        <taxon>Duplodnaviria</taxon>
        <taxon>Heunggongvirae</taxon>
        <taxon>Uroviricota</taxon>
        <taxon>Caudoviricetes</taxon>
        <taxon>Skatevirus</taxon>
        <taxon>Skatevirus Seszw1</taxon>
    </lineage>
</organism>
<feature type="region of interest" description="Disordered" evidence="1">
    <location>
        <begin position="1"/>
        <end position="21"/>
    </location>
</feature>
<reference evidence="2 3" key="1">
    <citation type="submission" date="2018-08" db="EMBL/GenBank/DDBJ databases">
        <title>SESzw_1, Complete genome sequences of 3 novel enterobacteria, Pakpunavirus like phages.</title>
        <authorList>
            <person name="Yuan S."/>
            <person name="Ma Y."/>
            <person name="Liu Q."/>
        </authorList>
    </citation>
    <scope>NUCLEOTIDE SEQUENCE [LARGE SCALE GENOMIC DNA]</scope>
</reference>
<evidence type="ECO:0000313" key="3">
    <source>
        <dbReference type="Proteomes" id="UP000290190"/>
    </source>
</evidence>
<feature type="compositionally biased region" description="Basic residues" evidence="1">
    <location>
        <begin position="1"/>
        <end position="10"/>
    </location>
</feature>
<accession>A0A411BFD5</accession>
<sequence>MANPNPKHKFSSTNQPPPRGKSYRTVLLEALRAANTPMNEIEFVTYYINKAMTCEDAQATGMLREIFLRLNPIPKPVAPPVEFDFPADGTPVQKMDAIIKGVSTGVVPADIGKMMADIIKSGLDIQEITELAARLERLEKLLEQQNGS</sequence>
<protein>
    <submittedName>
        <fullName evidence="2">Uncharacterized protein</fullName>
    </submittedName>
</protein>
<dbReference type="Proteomes" id="UP000290190">
    <property type="component" value="Segment"/>
</dbReference>